<keyword evidence="4 6" id="KW-1133">Transmembrane helix</keyword>
<evidence type="ECO:0000256" key="5">
    <source>
        <dbReference type="ARBA" id="ARBA00023136"/>
    </source>
</evidence>
<evidence type="ECO:0000256" key="4">
    <source>
        <dbReference type="ARBA" id="ARBA00022989"/>
    </source>
</evidence>
<dbReference type="InterPro" id="IPR051204">
    <property type="entry name" value="ABC_transp_perm/SBD"/>
</dbReference>
<proteinExistence type="inferred from homology"/>
<dbReference type="AlphaFoldDB" id="A0A1I1CHA3"/>
<evidence type="ECO:0000256" key="1">
    <source>
        <dbReference type="ARBA" id="ARBA00004141"/>
    </source>
</evidence>
<feature type="transmembrane region" description="Helical" evidence="6">
    <location>
        <begin position="187"/>
        <end position="207"/>
    </location>
</feature>
<dbReference type="RefSeq" id="WP_091678725.1">
    <property type="nucleotide sequence ID" value="NZ_FOKG01000029.1"/>
</dbReference>
<comment type="similarity">
    <text evidence="6">Belongs to the binding-protein-dependent transport system permease family.</text>
</comment>
<dbReference type="PROSITE" id="PS50928">
    <property type="entry name" value="ABC_TM1"/>
    <property type="match status" value="1"/>
</dbReference>
<feature type="transmembrane region" description="Helical" evidence="6">
    <location>
        <begin position="29"/>
        <end position="51"/>
    </location>
</feature>
<keyword evidence="2 6" id="KW-0813">Transport</keyword>
<name>A0A1I1CHA3_9PSEU</name>
<evidence type="ECO:0000256" key="3">
    <source>
        <dbReference type="ARBA" id="ARBA00022692"/>
    </source>
</evidence>
<organism evidence="8 9">
    <name type="scientific">Amycolatopsis marina</name>
    <dbReference type="NCBI Taxonomy" id="490629"/>
    <lineage>
        <taxon>Bacteria</taxon>
        <taxon>Bacillati</taxon>
        <taxon>Actinomycetota</taxon>
        <taxon>Actinomycetes</taxon>
        <taxon>Pseudonocardiales</taxon>
        <taxon>Pseudonocardiaceae</taxon>
        <taxon>Amycolatopsis</taxon>
    </lineage>
</organism>
<accession>A0A1I1CHA3</accession>
<evidence type="ECO:0000256" key="6">
    <source>
        <dbReference type="RuleBase" id="RU363032"/>
    </source>
</evidence>
<reference evidence="9" key="1">
    <citation type="submission" date="2016-10" db="EMBL/GenBank/DDBJ databases">
        <authorList>
            <person name="Varghese N."/>
            <person name="Submissions S."/>
        </authorList>
    </citation>
    <scope>NUCLEOTIDE SEQUENCE [LARGE SCALE GENOMIC DNA]</scope>
    <source>
        <strain evidence="9">CGMCC 4.3568</strain>
    </source>
</reference>
<keyword evidence="9" id="KW-1185">Reference proteome</keyword>
<dbReference type="Pfam" id="PF00528">
    <property type="entry name" value="BPD_transp_1"/>
    <property type="match status" value="1"/>
</dbReference>
<gene>
    <name evidence="8" type="ORF">SAMN05216266_12917</name>
</gene>
<dbReference type="GO" id="GO:0055085">
    <property type="term" value="P:transmembrane transport"/>
    <property type="evidence" value="ECO:0007669"/>
    <property type="project" value="InterPro"/>
</dbReference>
<keyword evidence="5 6" id="KW-0472">Membrane</keyword>
<dbReference type="CDD" id="cd06261">
    <property type="entry name" value="TM_PBP2"/>
    <property type="match status" value="1"/>
</dbReference>
<dbReference type="PANTHER" id="PTHR30177">
    <property type="entry name" value="GLYCINE BETAINE/L-PROLINE TRANSPORT SYSTEM PERMEASE PROTEIN PROW"/>
    <property type="match status" value="1"/>
</dbReference>
<dbReference type="EMBL" id="FOKG01000029">
    <property type="protein sequence ID" value="SFB61857.1"/>
    <property type="molecule type" value="Genomic_DNA"/>
</dbReference>
<dbReference type="STRING" id="490629.SAMN05216266_12917"/>
<evidence type="ECO:0000259" key="7">
    <source>
        <dbReference type="PROSITE" id="PS50928"/>
    </source>
</evidence>
<dbReference type="GO" id="GO:0005886">
    <property type="term" value="C:plasma membrane"/>
    <property type="evidence" value="ECO:0007669"/>
    <property type="project" value="UniProtKB-SubCell"/>
</dbReference>
<evidence type="ECO:0000313" key="9">
    <source>
        <dbReference type="Proteomes" id="UP000243799"/>
    </source>
</evidence>
<protein>
    <submittedName>
        <fullName evidence="8">Osmoprotectant transport system permease protein</fullName>
    </submittedName>
</protein>
<evidence type="ECO:0000256" key="2">
    <source>
        <dbReference type="ARBA" id="ARBA00022448"/>
    </source>
</evidence>
<dbReference type="InterPro" id="IPR035906">
    <property type="entry name" value="MetI-like_sf"/>
</dbReference>
<keyword evidence="3 6" id="KW-0812">Transmembrane</keyword>
<feature type="domain" description="ABC transmembrane type-1" evidence="7">
    <location>
        <begin position="25"/>
        <end position="204"/>
    </location>
</feature>
<evidence type="ECO:0000313" key="8">
    <source>
        <dbReference type="EMBL" id="SFB61857.1"/>
    </source>
</evidence>
<feature type="transmembrane region" description="Helical" evidence="6">
    <location>
        <begin position="155"/>
        <end position="175"/>
    </location>
</feature>
<dbReference type="OrthoDB" id="5244012at2"/>
<comment type="subcellular location">
    <subcellularLocation>
        <location evidence="6">Cell membrane</location>
        <topology evidence="6">Multi-pass membrane protein</topology>
    </subcellularLocation>
    <subcellularLocation>
        <location evidence="1">Membrane</location>
        <topology evidence="1">Multi-pass membrane protein</topology>
    </subcellularLocation>
</comment>
<feature type="transmembrane region" description="Helical" evidence="6">
    <location>
        <begin position="89"/>
        <end position="110"/>
    </location>
</feature>
<feature type="transmembrane region" description="Helical" evidence="6">
    <location>
        <begin position="58"/>
        <end position="83"/>
    </location>
</feature>
<dbReference type="InterPro" id="IPR000515">
    <property type="entry name" value="MetI-like"/>
</dbReference>
<dbReference type="SUPFAM" id="SSF161098">
    <property type="entry name" value="MetI-like"/>
    <property type="match status" value="1"/>
</dbReference>
<dbReference type="Proteomes" id="UP000243799">
    <property type="component" value="Unassembled WGS sequence"/>
</dbReference>
<dbReference type="GO" id="GO:0031460">
    <property type="term" value="P:glycine betaine transport"/>
    <property type="evidence" value="ECO:0007669"/>
    <property type="project" value="TreeGrafter"/>
</dbReference>
<sequence length="233" mass="23777">MIGETIAWFGDPANWQGIDGVPTRLLQHAGYVLSALAIAGAIAIPLGLYVGHTGRGGVTLVGGGNAIRALPTLGLVTFLFLLFSDSETATMIGLVVLGIPPILAGTYAGLQSTDHQVVDAAEGMGMTGWQRLWKVEVPVALPLVLGGVRNSALQLVATAAVAAYVGLGGLGRYVLDGLAVFDYGEVVAGALLTALLAIVLDLFLGGLQRALVPRGVRLAAAADTGKQLTGEVV</sequence>
<dbReference type="Gene3D" id="1.10.3720.10">
    <property type="entry name" value="MetI-like"/>
    <property type="match status" value="1"/>
</dbReference>
<dbReference type="PANTHER" id="PTHR30177:SF33">
    <property type="entry name" value="POSSIBLE OSMOPROTECTANT (GLYCINE BETAINE_CARNITINE_CHOLINE_L-PROLINE) TRANSPORT INTEGRAL MEMBRANE PROTEIN ABC TRANSPORTER PROZ"/>
    <property type="match status" value="1"/>
</dbReference>